<name>A0A915K9R2_ROMCU</name>
<accession>A0A915K9R2</accession>
<organism evidence="1 2">
    <name type="scientific">Romanomermis culicivorax</name>
    <name type="common">Nematode worm</name>
    <dbReference type="NCBI Taxonomy" id="13658"/>
    <lineage>
        <taxon>Eukaryota</taxon>
        <taxon>Metazoa</taxon>
        <taxon>Ecdysozoa</taxon>
        <taxon>Nematoda</taxon>
        <taxon>Enoplea</taxon>
        <taxon>Dorylaimia</taxon>
        <taxon>Mermithida</taxon>
        <taxon>Mermithoidea</taxon>
        <taxon>Mermithidae</taxon>
        <taxon>Romanomermis</taxon>
    </lineage>
</organism>
<dbReference type="Proteomes" id="UP000887565">
    <property type="component" value="Unplaced"/>
</dbReference>
<dbReference type="WBParaSite" id="nRc.2.0.1.t35104-RA">
    <property type="protein sequence ID" value="nRc.2.0.1.t35104-RA"/>
    <property type="gene ID" value="nRc.2.0.1.g35104"/>
</dbReference>
<keyword evidence="1" id="KW-1185">Reference proteome</keyword>
<reference evidence="2" key="1">
    <citation type="submission" date="2022-11" db="UniProtKB">
        <authorList>
            <consortium name="WormBaseParasite"/>
        </authorList>
    </citation>
    <scope>IDENTIFICATION</scope>
</reference>
<sequence>MSVKKYIVQHRAFCPSPGVNYNIKQPNFDVTTPETATNQGNLALDQSKDLCQLAQTPQIFLCHP</sequence>
<protein>
    <submittedName>
        <fullName evidence="2">Uncharacterized protein</fullName>
    </submittedName>
</protein>
<dbReference type="AlphaFoldDB" id="A0A915K9R2"/>
<evidence type="ECO:0000313" key="1">
    <source>
        <dbReference type="Proteomes" id="UP000887565"/>
    </source>
</evidence>
<proteinExistence type="predicted"/>
<evidence type="ECO:0000313" key="2">
    <source>
        <dbReference type="WBParaSite" id="nRc.2.0.1.t35104-RA"/>
    </source>
</evidence>